<dbReference type="PANTHER" id="PTHR34831:SF1">
    <property type="entry name" value="MIGRATION AND INVASION-INHIBITORY PROTEIN"/>
    <property type="match status" value="1"/>
</dbReference>
<dbReference type="GO" id="GO:0030336">
    <property type="term" value="P:negative regulation of cell migration"/>
    <property type="evidence" value="ECO:0007669"/>
    <property type="project" value="InterPro"/>
</dbReference>
<keyword evidence="2" id="KW-1185">Reference proteome</keyword>
<organism evidence="2 3">
    <name type="scientific">Betta splendens</name>
    <name type="common">Siamese fighting fish</name>
    <dbReference type="NCBI Taxonomy" id="158456"/>
    <lineage>
        <taxon>Eukaryota</taxon>
        <taxon>Metazoa</taxon>
        <taxon>Chordata</taxon>
        <taxon>Craniata</taxon>
        <taxon>Vertebrata</taxon>
        <taxon>Euteleostomi</taxon>
        <taxon>Actinopterygii</taxon>
        <taxon>Neopterygii</taxon>
        <taxon>Teleostei</taxon>
        <taxon>Neoteleostei</taxon>
        <taxon>Acanthomorphata</taxon>
        <taxon>Anabantaria</taxon>
        <taxon>Anabantiformes</taxon>
        <taxon>Anabantoidei</taxon>
        <taxon>Osphronemidae</taxon>
        <taxon>Betta</taxon>
    </lineage>
</organism>
<accession>A0A6P7MNJ2</accession>
<evidence type="ECO:0000313" key="2">
    <source>
        <dbReference type="Proteomes" id="UP000515150"/>
    </source>
</evidence>
<evidence type="ECO:0000256" key="1">
    <source>
        <dbReference type="SAM" id="MobiDB-lite"/>
    </source>
</evidence>
<dbReference type="InterPro" id="IPR031466">
    <property type="entry name" value="MIIP"/>
</dbReference>
<dbReference type="InParanoid" id="A0A6P7MNJ2"/>
<dbReference type="GO" id="GO:0010972">
    <property type="term" value="P:negative regulation of G2/M transition of mitotic cell cycle"/>
    <property type="evidence" value="ECO:0007669"/>
    <property type="project" value="InterPro"/>
</dbReference>
<dbReference type="PANTHER" id="PTHR34831">
    <property type="entry name" value="MIGRATION AND INVASION-INHIBITORY PROTEIN"/>
    <property type="match status" value="1"/>
</dbReference>
<feature type="region of interest" description="Disordered" evidence="1">
    <location>
        <begin position="29"/>
        <end position="110"/>
    </location>
</feature>
<dbReference type="CTD" id="60672"/>
<dbReference type="KEGG" id="bspl:114856288"/>
<dbReference type="Pfam" id="PF15734">
    <property type="entry name" value="MIIP"/>
    <property type="match status" value="1"/>
</dbReference>
<reference evidence="3" key="1">
    <citation type="submission" date="2025-08" db="UniProtKB">
        <authorList>
            <consortium name="RefSeq"/>
        </authorList>
    </citation>
    <scope>IDENTIFICATION</scope>
</reference>
<feature type="compositionally biased region" description="Polar residues" evidence="1">
    <location>
        <begin position="86"/>
        <end position="104"/>
    </location>
</feature>
<proteinExistence type="predicted"/>
<dbReference type="AlphaFoldDB" id="A0A6P7MNJ2"/>
<dbReference type="OrthoDB" id="10002384at2759"/>
<sequence>MPFTDQVDALRERNKDLLNQLRQQRQNFEFLSDFSQSRRERKEEAAERSQPAEVPTQTLTDGRRRPARAALSKAAVRSADKREKQTGFQQTISTPLVESSAQHTELSDIYKDRDRNPAFYDTVQETAPIIKSCLISHPKEQREAKSRVTFQSEDCEEIPTDRHHLQPLLGYDWIAGLLDAEDSVIEHSDEFFNELRIFRSFNKDECVHSPQAEFSVPNQLRLSPLSDKDHPESKMDTHQCTFSYRINSRLFPVPLHSQECCPVCKQHKSSHPHTTAEPALIRVSIPCTTLLPPYKYKAHRRCSFDPSDSLALPSHCLSGWLNTGQGTLLTPSSLDLRSSLNVRGSAELQNKEVEALSAVKKLSNQITDVSCLARHDFRHFSHPQKLGRRISYHLT</sequence>
<dbReference type="GeneID" id="114856288"/>
<dbReference type="Proteomes" id="UP000515150">
    <property type="component" value="Chromosome 5"/>
</dbReference>
<protein>
    <submittedName>
        <fullName evidence="3">Migration and invasion-inhibitory protein</fullName>
    </submittedName>
</protein>
<name>A0A6P7MNJ2_BETSP</name>
<evidence type="ECO:0000313" key="3">
    <source>
        <dbReference type="RefSeq" id="XP_029007973.1"/>
    </source>
</evidence>
<feature type="compositionally biased region" description="Basic and acidic residues" evidence="1">
    <location>
        <begin position="36"/>
        <end position="47"/>
    </location>
</feature>
<dbReference type="RefSeq" id="XP_029007973.1">
    <property type="nucleotide sequence ID" value="XM_029152140.3"/>
</dbReference>
<gene>
    <name evidence="3" type="primary">miip</name>
</gene>